<dbReference type="GeneID" id="16070152"/>
<keyword evidence="3 9" id="KW-1133">Transmembrane helix</keyword>
<reference evidence="10" key="1">
    <citation type="submission" date="2009-08" db="EMBL/GenBank/DDBJ databases">
        <title>Annotation of Salpingoeca rosetta.</title>
        <authorList>
            <consortium name="The Broad Institute Genome Sequencing Platform"/>
            <person name="Russ C."/>
            <person name="Cuomo C."/>
            <person name="Burger G."/>
            <person name="Gray M.W."/>
            <person name="Holland P.W.H."/>
            <person name="King N."/>
            <person name="Lang F.B.F."/>
            <person name="Roger A.J."/>
            <person name="Ruiz-Trillo I."/>
            <person name="Young S.K."/>
            <person name="Zeng Q."/>
            <person name="Gargeya S."/>
            <person name="Alvarado L."/>
            <person name="Berlin A."/>
            <person name="Chapman S.B."/>
            <person name="Chen Z."/>
            <person name="Freedman E."/>
            <person name="Gellesch M."/>
            <person name="Goldberg J."/>
            <person name="Griggs A."/>
            <person name="Gujja S."/>
            <person name="Heilman E."/>
            <person name="Heiman D."/>
            <person name="Howarth C."/>
            <person name="Mehta T."/>
            <person name="Neiman D."/>
            <person name="Pearson M."/>
            <person name="Roberts A."/>
            <person name="Saif S."/>
            <person name="Shea T."/>
            <person name="Shenoy N."/>
            <person name="Sisk P."/>
            <person name="Stolte C."/>
            <person name="Sykes S."/>
            <person name="White J."/>
            <person name="Yandava C."/>
            <person name="Haas B."/>
            <person name="Nusbaum C."/>
            <person name="Birren B."/>
        </authorList>
    </citation>
    <scope>NUCLEOTIDE SEQUENCE</scope>
    <source>
        <strain evidence="10">ATCC 50818</strain>
    </source>
</reference>
<dbReference type="AlphaFoldDB" id="F2UMD0"/>
<dbReference type="InterPro" id="IPR019352">
    <property type="entry name" value="SPRING1"/>
</dbReference>
<keyword evidence="5 9" id="KW-0472">Membrane</keyword>
<dbReference type="Pfam" id="PF10218">
    <property type="entry name" value="SPRING1"/>
    <property type="match status" value="1"/>
</dbReference>
<dbReference type="PANTHER" id="PTHR13481">
    <property type="entry name" value="SREBP REGULATING GENE PROTEIN"/>
    <property type="match status" value="1"/>
</dbReference>
<evidence type="ECO:0000256" key="3">
    <source>
        <dbReference type="ARBA" id="ARBA00022989"/>
    </source>
</evidence>
<organism evidence="10 11">
    <name type="scientific">Salpingoeca rosetta (strain ATCC 50818 / BSB-021)</name>
    <dbReference type="NCBI Taxonomy" id="946362"/>
    <lineage>
        <taxon>Eukaryota</taxon>
        <taxon>Choanoflagellata</taxon>
        <taxon>Craspedida</taxon>
        <taxon>Salpingoecidae</taxon>
        <taxon>Salpingoeca</taxon>
    </lineage>
</organism>
<proteinExistence type="inferred from homology"/>
<protein>
    <recommendedName>
        <fullName evidence="8">SREBP regulating gene protein</fullName>
    </recommendedName>
</protein>
<keyword evidence="4" id="KW-0333">Golgi apparatus</keyword>
<dbReference type="RefSeq" id="XP_004989602.1">
    <property type="nucleotide sequence ID" value="XM_004989545.1"/>
</dbReference>
<dbReference type="InParanoid" id="F2UMD0"/>
<dbReference type="GO" id="GO:0000139">
    <property type="term" value="C:Golgi membrane"/>
    <property type="evidence" value="ECO:0007669"/>
    <property type="project" value="UniProtKB-SubCell"/>
</dbReference>
<dbReference type="EMBL" id="GL832982">
    <property type="protein sequence ID" value="EGD78279.1"/>
    <property type="molecule type" value="Genomic_DNA"/>
</dbReference>
<keyword evidence="2 9" id="KW-0812">Transmembrane</keyword>
<dbReference type="Proteomes" id="UP000007799">
    <property type="component" value="Unassembled WGS sequence"/>
</dbReference>
<keyword evidence="11" id="KW-1185">Reference proteome</keyword>
<evidence type="ECO:0000256" key="2">
    <source>
        <dbReference type="ARBA" id="ARBA00022692"/>
    </source>
</evidence>
<sequence>MRFRAVRLLATWLRRRSIRVALIMSLCITFLFWAMLPSIEGTAPWAGITGAAAPQQEHERHPPPVAWYHRRHLAAASNDSCKYTTFDGLQLVDDLGRVCNVEDAQPNGCCFSTSQIVEAVCDSCDAGHCCRVYEHCVSCCLAPKHVPLRRFVFHNLTEPQRRVLSLVSDQFEYCEAKCRTSSQSVQHENNGGLHKGTA</sequence>
<dbReference type="KEGG" id="sre:PTSG_09343"/>
<dbReference type="OrthoDB" id="70142at2759"/>
<evidence type="ECO:0000256" key="4">
    <source>
        <dbReference type="ARBA" id="ARBA00023034"/>
    </source>
</evidence>
<evidence type="ECO:0000313" key="10">
    <source>
        <dbReference type="EMBL" id="EGD78279.1"/>
    </source>
</evidence>
<dbReference type="PANTHER" id="PTHR13481:SF0">
    <property type="entry name" value="SREBP REGULATING GENE PROTEIN"/>
    <property type="match status" value="1"/>
</dbReference>
<dbReference type="eggNOG" id="KOG3136">
    <property type="taxonomic scope" value="Eukaryota"/>
</dbReference>
<name>F2UMD0_SALR5</name>
<dbReference type="GO" id="GO:2000640">
    <property type="term" value="P:positive regulation of SREBP signaling pathway"/>
    <property type="evidence" value="ECO:0007669"/>
    <property type="project" value="InterPro"/>
</dbReference>
<gene>
    <name evidence="10" type="ORF">PTSG_09343</name>
</gene>
<keyword evidence="6" id="KW-0325">Glycoprotein</keyword>
<evidence type="ECO:0000256" key="1">
    <source>
        <dbReference type="ARBA" id="ARBA00004194"/>
    </source>
</evidence>
<comment type="similarity">
    <text evidence="7">Belongs to the SPRING family.</text>
</comment>
<evidence type="ECO:0000256" key="6">
    <source>
        <dbReference type="ARBA" id="ARBA00023180"/>
    </source>
</evidence>
<accession>F2UMD0</accession>
<comment type="subcellular location">
    <subcellularLocation>
        <location evidence="1">Golgi apparatus membrane</location>
        <topology evidence="1">Single-pass membrane protein</topology>
    </subcellularLocation>
</comment>
<evidence type="ECO:0000256" key="9">
    <source>
        <dbReference type="SAM" id="Phobius"/>
    </source>
</evidence>
<evidence type="ECO:0000256" key="5">
    <source>
        <dbReference type="ARBA" id="ARBA00023136"/>
    </source>
</evidence>
<evidence type="ECO:0000256" key="7">
    <source>
        <dbReference type="ARBA" id="ARBA00023461"/>
    </source>
</evidence>
<feature type="transmembrane region" description="Helical" evidence="9">
    <location>
        <begin position="20"/>
        <end position="36"/>
    </location>
</feature>
<evidence type="ECO:0000256" key="8">
    <source>
        <dbReference type="ARBA" id="ARBA00023485"/>
    </source>
</evidence>
<evidence type="ECO:0000313" key="11">
    <source>
        <dbReference type="Proteomes" id="UP000007799"/>
    </source>
</evidence>